<feature type="signal peptide" evidence="1">
    <location>
        <begin position="1"/>
        <end position="18"/>
    </location>
</feature>
<evidence type="ECO:0000313" key="2">
    <source>
        <dbReference type="Proteomes" id="UP000887572"/>
    </source>
</evidence>
<keyword evidence="1" id="KW-0732">Signal</keyword>
<keyword evidence="2" id="KW-1185">Reference proteome</keyword>
<dbReference type="Proteomes" id="UP000887572">
    <property type="component" value="Unplaced"/>
</dbReference>
<accession>A0A914IEL9</accession>
<name>A0A914IEL9_GLORO</name>
<dbReference type="WBParaSite" id="Gr19_v10_g9510.t1">
    <property type="protein sequence ID" value="Gr19_v10_g9510.t1"/>
    <property type="gene ID" value="Gr19_v10_g9510"/>
</dbReference>
<organism evidence="2 3">
    <name type="scientific">Globodera rostochiensis</name>
    <name type="common">Golden nematode worm</name>
    <name type="synonym">Heterodera rostochiensis</name>
    <dbReference type="NCBI Taxonomy" id="31243"/>
    <lineage>
        <taxon>Eukaryota</taxon>
        <taxon>Metazoa</taxon>
        <taxon>Ecdysozoa</taxon>
        <taxon>Nematoda</taxon>
        <taxon>Chromadorea</taxon>
        <taxon>Rhabditida</taxon>
        <taxon>Tylenchina</taxon>
        <taxon>Tylenchomorpha</taxon>
        <taxon>Tylenchoidea</taxon>
        <taxon>Heteroderidae</taxon>
        <taxon>Heteroderinae</taxon>
        <taxon>Globodera</taxon>
    </lineage>
</organism>
<proteinExistence type="predicted"/>
<reference evidence="3" key="1">
    <citation type="submission" date="2022-11" db="UniProtKB">
        <authorList>
            <consortium name="WormBaseParasite"/>
        </authorList>
    </citation>
    <scope>IDENTIFICATION</scope>
</reference>
<sequence>MALLIIFVALSLLQFVCAEINLIEIVQHNTEPAHFSVLINGRKYDFDKFGAHASEYRIAEKDIIDKPRNPNSMQFLVAKNDPEQVYEQMSLNWTATETMLSTNSNSKSVDFVLDFVMNVAGVNSFEWPAKLLNIDKVFKLYTSVNKEANEKPVKRQPTELNNEQPIRFVNIANTQTVLRCHDLRSCL</sequence>
<feature type="chain" id="PRO_5037666144" evidence="1">
    <location>
        <begin position="19"/>
        <end position="187"/>
    </location>
</feature>
<protein>
    <submittedName>
        <fullName evidence="3">Uncharacterized protein</fullName>
    </submittedName>
</protein>
<dbReference type="AlphaFoldDB" id="A0A914IEL9"/>
<evidence type="ECO:0000313" key="3">
    <source>
        <dbReference type="WBParaSite" id="Gr19_v10_g9510.t1"/>
    </source>
</evidence>
<evidence type="ECO:0000256" key="1">
    <source>
        <dbReference type="SAM" id="SignalP"/>
    </source>
</evidence>